<evidence type="ECO:0000313" key="5">
    <source>
        <dbReference type="Proteomes" id="UP000810130"/>
    </source>
</evidence>
<gene>
    <name evidence="2" type="ORF">J8657_03740</name>
    <name evidence="3" type="ORF">LF923_0012910</name>
    <name evidence="4" type="ORF">LF929_012640</name>
</gene>
<evidence type="ECO:0000256" key="1">
    <source>
        <dbReference type="SAM" id="MobiDB-lite"/>
    </source>
</evidence>
<dbReference type="EMBL" id="CP162670">
    <property type="protein sequence ID" value="XDL23138.1"/>
    <property type="molecule type" value="Genomic_DNA"/>
</dbReference>
<name>A0AB39IN32_9GAMM</name>
<reference evidence="2 5" key="1">
    <citation type="submission" date="2021-04" db="EMBL/GenBank/DDBJ databases">
        <title>Genomic and host-range diversity within the Dickeya zeae complex, identification of D. zeae and D. oryzae members, proposal of two novel subspecies D. zeae subsp. zeae subsp. nov. and D. zeae subsp. dombae subsp. nov.</title>
        <authorList>
            <person name="Van Gijsegem F."/>
            <person name="Hugouvieux-Cotte-Pattat N."/>
        </authorList>
    </citation>
    <scope>NUCLEOTIDE SEQUENCE [LARGE SCALE GENOMIC DNA]</scope>
    <source>
        <strain evidence="2 5">FVG03</strain>
    </source>
</reference>
<organism evidence="4">
    <name type="scientific">Dickeya oryzae</name>
    <dbReference type="NCBI Taxonomy" id="1240404"/>
    <lineage>
        <taxon>Bacteria</taxon>
        <taxon>Pseudomonadati</taxon>
        <taxon>Pseudomonadota</taxon>
        <taxon>Gammaproteobacteria</taxon>
        <taxon>Enterobacterales</taxon>
        <taxon>Pectobacteriaceae</taxon>
        <taxon>Dickeya</taxon>
    </lineage>
</organism>
<keyword evidence="5" id="KW-1185">Reference proteome</keyword>
<sequence>MLASFLRILHRARRQNQSRDSGPSDACVECEYSFYNHEANLPFDQLEECLRARRDALMQEHPPQAEPAPLSTRPRWAAR</sequence>
<dbReference type="AlphaFoldDB" id="A0AB39IN32"/>
<dbReference type="RefSeq" id="WP_038907616.1">
    <property type="nucleotide sequence ID" value="NZ_CM001972.1"/>
</dbReference>
<dbReference type="EMBL" id="JAGJWX010000002">
    <property type="protein sequence ID" value="MBP2856708.1"/>
    <property type="molecule type" value="Genomic_DNA"/>
</dbReference>
<dbReference type="Proteomes" id="UP000810130">
    <property type="component" value="Unassembled WGS sequence"/>
</dbReference>
<protein>
    <submittedName>
        <fullName evidence="4">Uncharacterized protein</fullName>
    </submittedName>
</protein>
<dbReference type="GeneID" id="302582531"/>
<evidence type="ECO:0000313" key="4">
    <source>
        <dbReference type="EMBL" id="XDL23138.1"/>
    </source>
</evidence>
<proteinExistence type="predicted"/>
<dbReference type="EMBL" id="CP162411">
    <property type="protein sequence ID" value="XDL13114.1"/>
    <property type="molecule type" value="Genomic_DNA"/>
</dbReference>
<evidence type="ECO:0000313" key="2">
    <source>
        <dbReference type="EMBL" id="MBP2856708.1"/>
    </source>
</evidence>
<evidence type="ECO:0000313" key="3">
    <source>
        <dbReference type="EMBL" id="XDL13114.1"/>
    </source>
</evidence>
<reference evidence="4" key="2">
    <citation type="submission" date="2024-07" db="EMBL/GenBank/DDBJ databases">
        <authorList>
            <person name="Pedron J."/>
        </authorList>
    </citation>
    <scope>NUCLEOTIDE SEQUENCE</scope>
    <source>
        <strain evidence="4">A003-S1-M15</strain>
        <strain evidence="3">A642-S2-A17</strain>
    </source>
</reference>
<feature type="region of interest" description="Disordered" evidence="1">
    <location>
        <begin position="57"/>
        <end position="79"/>
    </location>
</feature>
<accession>A0AB39IN32</accession>